<comment type="caution">
    <text evidence="1">The sequence shown here is derived from an EMBL/GenBank/DDBJ whole genome shotgun (WGS) entry which is preliminary data.</text>
</comment>
<dbReference type="EMBL" id="QKYT01000021">
    <property type="protein sequence ID" value="RIA98053.1"/>
    <property type="molecule type" value="Genomic_DNA"/>
</dbReference>
<reference evidence="1 2" key="1">
    <citation type="submission" date="2018-06" db="EMBL/GenBank/DDBJ databases">
        <title>Comparative genomics reveals the genomic features of Rhizophagus irregularis, R. cerebriforme, R. diaphanum and Gigaspora rosea, and their symbiotic lifestyle signature.</title>
        <authorList>
            <person name="Morin E."/>
            <person name="San Clemente H."/>
            <person name="Chen E.C.H."/>
            <person name="De La Providencia I."/>
            <person name="Hainaut M."/>
            <person name="Kuo A."/>
            <person name="Kohler A."/>
            <person name="Murat C."/>
            <person name="Tang N."/>
            <person name="Roy S."/>
            <person name="Loubradou J."/>
            <person name="Henrissat B."/>
            <person name="Grigoriev I.V."/>
            <person name="Corradi N."/>
            <person name="Roux C."/>
            <person name="Martin F.M."/>
        </authorList>
    </citation>
    <scope>NUCLEOTIDE SEQUENCE [LARGE SCALE GENOMIC DNA]</scope>
    <source>
        <strain evidence="1 2">DAOM 227022</strain>
    </source>
</reference>
<dbReference type="Proteomes" id="UP000265703">
    <property type="component" value="Unassembled WGS sequence"/>
</dbReference>
<protein>
    <submittedName>
        <fullName evidence="1">Uncharacterized protein</fullName>
    </submittedName>
</protein>
<dbReference type="AlphaFoldDB" id="A0A397TIJ2"/>
<evidence type="ECO:0000313" key="1">
    <source>
        <dbReference type="EMBL" id="RIA98053.1"/>
    </source>
</evidence>
<sequence>MQDAFQEAIIKYYPDFTILDIASLRKKRIIYAKQVTDRSGLYLVPYPETEALNHQGPIPIWYKKLQSECTIGPNQVLISPLEKPINKSLPTSHIPNDSTKIYYRH</sequence>
<gene>
    <name evidence="1" type="ORF">C1645_731956</name>
</gene>
<evidence type="ECO:0000313" key="2">
    <source>
        <dbReference type="Proteomes" id="UP000265703"/>
    </source>
</evidence>
<proteinExistence type="predicted"/>
<name>A0A397TIJ2_9GLOM</name>
<accession>A0A397TIJ2</accession>
<keyword evidence="2" id="KW-1185">Reference proteome</keyword>
<organism evidence="1 2">
    <name type="scientific">Glomus cerebriforme</name>
    <dbReference type="NCBI Taxonomy" id="658196"/>
    <lineage>
        <taxon>Eukaryota</taxon>
        <taxon>Fungi</taxon>
        <taxon>Fungi incertae sedis</taxon>
        <taxon>Mucoromycota</taxon>
        <taxon>Glomeromycotina</taxon>
        <taxon>Glomeromycetes</taxon>
        <taxon>Glomerales</taxon>
        <taxon>Glomeraceae</taxon>
        <taxon>Glomus</taxon>
    </lineage>
</organism>